<gene>
    <name evidence="1" type="ORF">JG559_00520</name>
</gene>
<dbReference type="AlphaFoldDB" id="A0A974S6N3"/>
<protein>
    <submittedName>
        <fullName evidence="1">Uncharacterized protein</fullName>
    </submittedName>
</protein>
<sequence length="47" mass="5010">MAQKNEGYAAWQWSSLLTIPGVDIGVGVFDINADYTGRFTSSGGKTV</sequence>
<evidence type="ECO:0000313" key="1">
    <source>
        <dbReference type="EMBL" id="QQV79601.1"/>
    </source>
</evidence>
<dbReference type="EMBL" id="CP068242">
    <property type="protein sequence ID" value="QQV79601.1"/>
    <property type="molecule type" value="Genomic_DNA"/>
</dbReference>
<name>A0A974S6N3_ENTFL</name>
<organism evidence="1">
    <name type="scientific">Enterococcus faecalis</name>
    <name type="common">Streptococcus faecalis</name>
    <dbReference type="NCBI Taxonomy" id="1351"/>
    <lineage>
        <taxon>Bacteria</taxon>
        <taxon>Bacillati</taxon>
        <taxon>Bacillota</taxon>
        <taxon>Bacilli</taxon>
        <taxon>Lactobacillales</taxon>
        <taxon>Enterococcaceae</taxon>
        <taxon>Enterococcus</taxon>
    </lineage>
</organism>
<proteinExistence type="predicted"/>
<accession>A0A974S6N3</accession>
<reference evidence="1" key="1">
    <citation type="submission" date="2021-01" db="EMBL/GenBank/DDBJ databases">
        <title>Enterococcus.</title>
        <authorList>
            <person name="Du X."/>
            <person name="Wang N."/>
        </authorList>
    </citation>
    <scope>NUCLEOTIDE SEQUENCE [LARGE SCALE GENOMIC DNA]</scope>
    <source>
        <strain evidence="1">T90-2</strain>
    </source>
</reference>